<dbReference type="SUPFAM" id="SSF56112">
    <property type="entry name" value="Protein kinase-like (PK-like)"/>
    <property type="match status" value="1"/>
</dbReference>
<proteinExistence type="predicted"/>
<dbReference type="PROSITE" id="PS50011">
    <property type="entry name" value="PROTEIN_KINASE_DOM"/>
    <property type="match status" value="1"/>
</dbReference>
<dbReference type="InterPro" id="IPR011009">
    <property type="entry name" value="Kinase-like_dom_sf"/>
</dbReference>
<keyword evidence="3" id="KW-1185">Reference proteome</keyword>
<dbReference type="AlphaFoldDB" id="A0A8H5BH50"/>
<dbReference type="EMBL" id="JAACJJ010000028">
    <property type="protein sequence ID" value="KAF5322057.1"/>
    <property type="molecule type" value="Genomic_DNA"/>
</dbReference>
<reference evidence="2 3" key="1">
    <citation type="journal article" date="2020" name="ISME J.">
        <title>Uncovering the hidden diversity of litter-decomposition mechanisms in mushroom-forming fungi.</title>
        <authorList>
            <person name="Floudas D."/>
            <person name="Bentzer J."/>
            <person name="Ahren D."/>
            <person name="Johansson T."/>
            <person name="Persson P."/>
            <person name="Tunlid A."/>
        </authorList>
    </citation>
    <scope>NUCLEOTIDE SEQUENCE [LARGE SCALE GENOMIC DNA]</scope>
    <source>
        <strain evidence="2 3">CBS 101986</strain>
    </source>
</reference>
<dbReference type="InterPro" id="IPR000719">
    <property type="entry name" value="Prot_kinase_dom"/>
</dbReference>
<evidence type="ECO:0000313" key="2">
    <source>
        <dbReference type="EMBL" id="KAF5322057.1"/>
    </source>
</evidence>
<evidence type="ECO:0000313" key="3">
    <source>
        <dbReference type="Proteomes" id="UP000567179"/>
    </source>
</evidence>
<sequence>MSAVVDSKSANITPQGYSAGANLSTGRDKLDPDELLWANLQPWLTERGYKLRPRYQPGWKGSWLAEGFSGFQIDCEDFQKYYVSRRKTRNVLACLIIQIGRIYQQHPWVMDAVRVRDGAPVIFKRVKKSSNDAEELEMARFLSQEAFVADSQNHCVEIIDILDIPGSANEVLLVMPLLYELRHRLEFETVGEVVDFFKQIIEGLQFMHQHNVAYRDCKEDNILADSEGLYNERPHPLLLSGSYDGSRTLKQRYSTTRKPIRYYYIDFGLSKRYSSRTGNAEPSPWSAGIYDVPEFQVPLDTPTDPFPVDIYMLGMTIRRNYLEDFLVQENIVSSRIGNLEWMEGLARDMTLENPAARPKIEEVVQRFDALVKGLSTWKLRAPANRMKNKLSTGQNIRHWLTQASRIARFIPAVPKPPDRSTKAAK</sequence>
<dbReference type="Gene3D" id="1.10.510.10">
    <property type="entry name" value="Transferase(Phosphotransferase) domain 1"/>
    <property type="match status" value="1"/>
</dbReference>
<dbReference type="GO" id="GO:0004672">
    <property type="term" value="F:protein kinase activity"/>
    <property type="evidence" value="ECO:0007669"/>
    <property type="project" value="InterPro"/>
</dbReference>
<dbReference type="SMART" id="SM00220">
    <property type="entry name" value="S_TKc"/>
    <property type="match status" value="1"/>
</dbReference>
<organism evidence="2 3">
    <name type="scientific">Psilocybe cf. subviscida</name>
    <dbReference type="NCBI Taxonomy" id="2480587"/>
    <lineage>
        <taxon>Eukaryota</taxon>
        <taxon>Fungi</taxon>
        <taxon>Dikarya</taxon>
        <taxon>Basidiomycota</taxon>
        <taxon>Agaricomycotina</taxon>
        <taxon>Agaricomycetes</taxon>
        <taxon>Agaricomycetidae</taxon>
        <taxon>Agaricales</taxon>
        <taxon>Agaricineae</taxon>
        <taxon>Strophariaceae</taxon>
        <taxon>Psilocybe</taxon>
    </lineage>
</organism>
<evidence type="ECO:0000259" key="1">
    <source>
        <dbReference type="PROSITE" id="PS50011"/>
    </source>
</evidence>
<dbReference type="PANTHER" id="PTHR24347">
    <property type="entry name" value="SERINE/THREONINE-PROTEIN KINASE"/>
    <property type="match status" value="1"/>
</dbReference>
<dbReference type="Proteomes" id="UP000567179">
    <property type="component" value="Unassembled WGS sequence"/>
</dbReference>
<feature type="domain" description="Protein kinase" evidence="1">
    <location>
        <begin position="58"/>
        <end position="371"/>
    </location>
</feature>
<gene>
    <name evidence="2" type="ORF">D9619_001321</name>
</gene>
<dbReference type="GO" id="GO:0005524">
    <property type="term" value="F:ATP binding"/>
    <property type="evidence" value="ECO:0007669"/>
    <property type="project" value="InterPro"/>
</dbReference>
<name>A0A8H5BH50_9AGAR</name>
<accession>A0A8H5BH50</accession>
<dbReference type="OrthoDB" id="5987198at2759"/>
<comment type="caution">
    <text evidence="2">The sequence shown here is derived from an EMBL/GenBank/DDBJ whole genome shotgun (WGS) entry which is preliminary data.</text>
</comment>
<dbReference type="Pfam" id="PF00069">
    <property type="entry name" value="Pkinase"/>
    <property type="match status" value="1"/>
</dbReference>
<protein>
    <recommendedName>
        <fullName evidence="1">Protein kinase domain-containing protein</fullName>
    </recommendedName>
</protein>